<feature type="domain" description="Lumazine-binding" evidence="11">
    <location>
        <begin position="101"/>
        <end position="197"/>
    </location>
</feature>
<dbReference type="SUPFAM" id="SSF63380">
    <property type="entry name" value="Riboflavin synthase domain-like"/>
    <property type="match status" value="2"/>
</dbReference>
<evidence type="ECO:0000259" key="11">
    <source>
        <dbReference type="PROSITE" id="PS51177"/>
    </source>
</evidence>
<comment type="function">
    <text evidence="2">Catalyzes the dismutation of two molecules of 6,7-dimethyl-8-ribityllumazine, resulting in the formation of riboflavin and 5-amino-6-(D-ribitylamino)uracil.</text>
</comment>
<evidence type="ECO:0000256" key="5">
    <source>
        <dbReference type="ARBA" id="ARBA00013950"/>
    </source>
</evidence>
<dbReference type="Pfam" id="PF00677">
    <property type="entry name" value="Lum_binding"/>
    <property type="match status" value="2"/>
</dbReference>
<evidence type="ECO:0000313" key="12">
    <source>
        <dbReference type="EMBL" id="MCD1654352.1"/>
    </source>
</evidence>
<evidence type="ECO:0000256" key="6">
    <source>
        <dbReference type="ARBA" id="ARBA00022619"/>
    </source>
</evidence>
<dbReference type="InterPro" id="IPR026017">
    <property type="entry name" value="Lumazine-bd_dom"/>
</dbReference>
<dbReference type="GO" id="GO:0004746">
    <property type="term" value="F:riboflavin synthase activity"/>
    <property type="evidence" value="ECO:0007669"/>
    <property type="project" value="UniProtKB-UniRule"/>
</dbReference>
<organism evidence="12 13">
    <name type="scientific">Teretinema zuelzerae</name>
    <dbReference type="NCBI Taxonomy" id="156"/>
    <lineage>
        <taxon>Bacteria</taxon>
        <taxon>Pseudomonadati</taxon>
        <taxon>Spirochaetota</taxon>
        <taxon>Spirochaetia</taxon>
        <taxon>Spirochaetales</taxon>
        <taxon>Treponemataceae</taxon>
        <taxon>Teretinema</taxon>
    </lineage>
</organism>
<dbReference type="InterPro" id="IPR023366">
    <property type="entry name" value="ATP_synth_asu-like_sf"/>
</dbReference>
<feature type="repeat" description="Lumazine-binding" evidence="10">
    <location>
        <begin position="1"/>
        <end position="100"/>
    </location>
</feature>
<evidence type="ECO:0000256" key="8">
    <source>
        <dbReference type="ARBA" id="ARBA00022737"/>
    </source>
</evidence>
<evidence type="ECO:0000256" key="4">
    <source>
        <dbReference type="ARBA" id="ARBA00012827"/>
    </source>
</evidence>
<evidence type="ECO:0000256" key="7">
    <source>
        <dbReference type="ARBA" id="ARBA00022679"/>
    </source>
</evidence>
<keyword evidence="8" id="KW-0677">Repeat</keyword>
<dbReference type="PANTHER" id="PTHR21098:SF12">
    <property type="entry name" value="RIBOFLAVIN SYNTHASE"/>
    <property type="match status" value="1"/>
</dbReference>
<dbReference type="CDD" id="cd00402">
    <property type="entry name" value="Riboflavin_synthase_like"/>
    <property type="match status" value="1"/>
</dbReference>
<keyword evidence="6" id="KW-0686">Riboflavin biosynthesis</keyword>
<evidence type="ECO:0000313" key="13">
    <source>
        <dbReference type="Proteomes" id="UP001198163"/>
    </source>
</evidence>
<comment type="catalytic activity">
    <reaction evidence="1">
        <text>2 6,7-dimethyl-8-(1-D-ribityl)lumazine + H(+) = 5-amino-6-(D-ribitylamino)uracil + riboflavin</text>
        <dbReference type="Rhea" id="RHEA:20772"/>
        <dbReference type="ChEBI" id="CHEBI:15378"/>
        <dbReference type="ChEBI" id="CHEBI:15934"/>
        <dbReference type="ChEBI" id="CHEBI:57986"/>
        <dbReference type="ChEBI" id="CHEBI:58201"/>
        <dbReference type="EC" id="2.5.1.9"/>
    </reaction>
</comment>
<dbReference type="GO" id="GO:0009231">
    <property type="term" value="P:riboflavin biosynthetic process"/>
    <property type="evidence" value="ECO:0007669"/>
    <property type="project" value="UniProtKB-KW"/>
</dbReference>
<feature type="repeat" description="Lumazine-binding" evidence="10">
    <location>
        <begin position="101"/>
        <end position="197"/>
    </location>
</feature>
<evidence type="ECO:0000256" key="1">
    <source>
        <dbReference type="ARBA" id="ARBA00000968"/>
    </source>
</evidence>
<evidence type="ECO:0000256" key="3">
    <source>
        <dbReference type="ARBA" id="ARBA00004887"/>
    </source>
</evidence>
<protein>
    <recommendedName>
        <fullName evidence="5 9">Riboflavin synthase</fullName>
        <ecNumber evidence="4 9">2.5.1.9</ecNumber>
    </recommendedName>
</protein>
<dbReference type="PANTHER" id="PTHR21098">
    <property type="entry name" value="RIBOFLAVIN SYNTHASE ALPHA CHAIN"/>
    <property type="match status" value="1"/>
</dbReference>
<comment type="pathway">
    <text evidence="3">Cofactor biosynthesis; riboflavin biosynthesis; riboflavin from 2-hydroxy-3-oxobutyl phosphate and 5-amino-6-(D-ribitylamino)uracil: step 2/2.</text>
</comment>
<name>A0AAE3EH18_9SPIR</name>
<dbReference type="Gene3D" id="2.40.30.20">
    <property type="match status" value="2"/>
</dbReference>
<dbReference type="PIRSF" id="PIRSF000498">
    <property type="entry name" value="Riboflavin_syn_A"/>
    <property type="match status" value="1"/>
</dbReference>
<gene>
    <name evidence="12" type="ORF">K7J14_06495</name>
</gene>
<dbReference type="RefSeq" id="WP_230754525.1">
    <property type="nucleotide sequence ID" value="NZ_JAINWA010000001.1"/>
</dbReference>
<evidence type="ECO:0000256" key="10">
    <source>
        <dbReference type="PROSITE-ProRule" id="PRU00524"/>
    </source>
</evidence>
<dbReference type="NCBIfam" id="NF006767">
    <property type="entry name" value="PRK09289.1"/>
    <property type="match status" value="1"/>
</dbReference>
<proteinExistence type="predicted"/>
<accession>A0AAE3EH18</accession>
<reference evidence="12" key="1">
    <citation type="submission" date="2021-08" db="EMBL/GenBank/DDBJ databases">
        <title>Comparative analyses of Brucepasteria parasyntrophica and Teretinema zuelzerae.</title>
        <authorList>
            <person name="Song Y."/>
            <person name="Brune A."/>
        </authorList>
    </citation>
    <scope>NUCLEOTIDE SEQUENCE</scope>
    <source>
        <strain evidence="12">DSM 1903</strain>
    </source>
</reference>
<evidence type="ECO:0000256" key="9">
    <source>
        <dbReference type="NCBIfam" id="TIGR00187"/>
    </source>
</evidence>
<dbReference type="InterPro" id="IPR017938">
    <property type="entry name" value="Riboflavin_synthase-like_b-brl"/>
</dbReference>
<feature type="domain" description="Lumazine-binding" evidence="11">
    <location>
        <begin position="1"/>
        <end position="100"/>
    </location>
</feature>
<dbReference type="PROSITE" id="PS51177">
    <property type="entry name" value="LUMAZINE_BIND"/>
    <property type="match status" value="2"/>
</dbReference>
<evidence type="ECO:0000256" key="2">
    <source>
        <dbReference type="ARBA" id="ARBA00002803"/>
    </source>
</evidence>
<keyword evidence="13" id="KW-1185">Reference proteome</keyword>
<sequence>MFTGLIQEQGRILSIRTSGARGSASGRISIQARLTLEGARLGDSIAVDGVCLTIARFGPKGFEADIMSETLSRTKFRFSAAGCPVNLERAILAGEPFGGHIVSGHVDGCGRISESRPAGNAVAVSIDCGSDLLRWIIPQGSVALDGASLTVTEKRRDGFSVSLIPRTAAHITLPGKKRGELVHIECDGLMKLALGAEPANRTKEDALSMETLRRFGFA</sequence>
<comment type="caution">
    <text evidence="12">The sequence shown here is derived from an EMBL/GenBank/DDBJ whole genome shotgun (WGS) entry which is preliminary data.</text>
</comment>
<dbReference type="NCBIfam" id="TIGR00187">
    <property type="entry name" value="ribE"/>
    <property type="match status" value="1"/>
</dbReference>
<dbReference type="EMBL" id="JAINWA010000001">
    <property type="protein sequence ID" value="MCD1654352.1"/>
    <property type="molecule type" value="Genomic_DNA"/>
</dbReference>
<keyword evidence="7 12" id="KW-0808">Transferase</keyword>
<dbReference type="InterPro" id="IPR001783">
    <property type="entry name" value="Lumazine-bd"/>
</dbReference>
<dbReference type="AlphaFoldDB" id="A0AAE3EH18"/>
<dbReference type="Proteomes" id="UP001198163">
    <property type="component" value="Unassembled WGS sequence"/>
</dbReference>
<dbReference type="EC" id="2.5.1.9" evidence="4 9"/>